<name>A0A1F7YAU6_9BACT</name>
<dbReference type="Proteomes" id="UP000178851">
    <property type="component" value="Unassembled WGS sequence"/>
</dbReference>
<dbReference type="InterPro" id="IPR006311">
    <property type="entry name" value="TAT_signal"/>
</dbReference>
<keyword evidence="1" id="KW-0812">Transmembrane</keyword>
<evidence type="ECO:0008006" key="4">
    <source>
        <dbReference type="Google" id="ProtNLM"/>
    </source>
</evidence>
<evidence type="ECO:0000313" key="3">
    <source>
        <dbReference type="Proteomes" id="UP000178851"/>
    </source>
</evidence>
<dbReference type="Pfam" id="PF10518">
    <property type="entry name" value="TAT_signal"/>
    <property type="match status" value="1"/>
</dbReference>
<feature type="transmembrane region" description="Helical" evidence="1">
    <location>
        <begin position="20"/>
        <end position="38"/>
    </location>
</feature>
<evidence type="ECO:0000256" key="1">
    <source>
        <dbReference type="SAM" id="Phobius"/>
    </source>
</evidence>
<keyword evidence="1" id="KW-1133">Transmembrane helix</keyword>
<accession>A0A1F7YAU6</accession>
<evidence type="ECO:0000313" key="2">
    <source>
        <dbReference type="EMBL" id="OGM23748.1"/>
    </source>
</evidence>
<dbReference type="EMBL" id="MGGI01000037">
    <property type="protein sequence ID" value="OGM23748.1"/>
    <property type="molecule type" value="Genomic_DNA"/>
</dbReference>
<organism evidence="2 3">
    <name type="scientific">Candidatus Woesebacteria bacterium RIFCSPHIGHO2_01_FULL_39_28</name>
    <dbReference type="NCBI Taxonomy" id="1802496"/>
    <lineage>
        <taxon>Bacteria</taxon>
        <taxon>Candidatus Woeseibacteriota</taxon>
    </lineage>
</organism>
<sequence length="442" mass="49148">MGDKNSEIPNIGHKISRRDFLKLGGATAAGAAIGYVAWRLGIKLETSGLPETELKPSVRVLDFFDIDQAKDKYLQDNFPSNFSEENSWQEMGVSDPSTREGLLKAVPKDESQVKLLMMALFQQRYQNHGKDVVAVMEKVSGLVNPDKKTVIPTRSSITGAVEFGRLEYDEIGNPTIHVTLSSDVVDRLVSETPESVVNMSFELGDFSLTYSLYDRKLKYPEMGRQGPSKITVGGKTSYRDYQGNDITEEEYNEISRKMNETEIELLNPSERDVRFIDGYAGDKTYQNLQKLTEIARKNPEKMFVAAGGNPTYLKGLKIPDIRDARAKLEEQGLWPENLIIVGFQARESGFVGQASYGADIYVADKDLEELGFSGASSYATPVVTEITRRVVYAGSKTHKQAREGLMALTQAAETYEGSEKVYYPLLDLGKVKNSFASSSQSQ</sequence>
<protein>
    <recommendedName>
        <fullName evidence="4">Twin-arginine translocation signal domain-containing protein</fullName>
    </recommendedName>
</protein>
<dbReference type="InterPro" id="IPR019546">
    <property type="entry name" value="TAT_signal_bac_arc"/>
</dbReference>
<proteinExistence type="predicted"/>
<dbReference type="AlphaFoldDB" id="A0A1F7YAU6"/>
<reference evidence="2 3" key="1">
    <citation type="journal article" date="2016" name="Nat. Commun.">
        <title>Thousands of microbial genomes shed light on interconnected biogeochemical processes in an aquifer system.</title>
        <authorList>
            <person name="Anantharaman K."/>
            <person name="Brown C.T."/>
            <person name="Hug L.A."/>
            <person name="Sharon I."/>
            <person name="Castelle C.J."/>
            <person name="Probst A.J."/>
            <person name="Thomas B.C."/>
            <person name="Singh A."/>
            <person name="Wilkins M.J."/>
            <person name="Karaoz U."/>
            <person name="Brodie E.L."/>
            <person name="Williams K.H."/>
            <person name="Hubbard S.S."/>
            <person name="Banfield J.F."/>
        </authorList>
    </citation>
    <scope>NUCLEOTIDE SEQUENCE [LARGE SCALE GENOMIC DNA]</scope>
</reference>
<comment type="caution">
    <text evidence="2">The sequence shown here is derived from an EMBL/GenBank/DDBJ whole genome shotgun (WGS) entry which is preliminary data.</text>
</comment>
<keyword evidence="1" id="KW-0472">Membrane</keyword>
<dbReference type="PROSITE" id="PS51318">
    <property type="entry name" value="TAT"/>
    <property type="match status" value="1"/>
</dbReference>
<gene>
    <name evidence="2" type="ORF">A2627_05165</name>
</gene>
<dbReference type="NCBIfam" id="TIGR01409">
    <property type="entry name" value="TAT_signal_seq"/>
    <property type="match status" value="1"/>
</dbReference>